<keyword evidence="11" id="KW-1185">Reference proteome</keyword>
<dbReference type="EMBL" id="JAEUBE010000055">
    <property type="protein sequence ID" value="KAH3671602.1"/>
    <property type="molecule type" value="Genomic_DNA"/>
</dbReference>
<reference evidence="10" key="1">
    <citation type="journal article" date="2021" name="Open Biol.">
        <title>Shared evolutionary footprints suggest mitochondrial oxidative damage underlies multiple complex I losses in fungi.</title>
        <authorList>
            <person name="Schikora-Tamarit M.A."/>
            <person name="Marcet-Houben M."/>
            <person name="Nosek J."/>
            <person name="Gabaldon T."/>
        </authorList>
    </citation>
    <scope>NUCLEOTIDE SEQUENCE</scope>
    <source>
        <strain evidence="10">CBS6075</strain>
    </source>
</reference>
<dbReference type="AlphaFoldDB" id="A0A9P8PGV3"/>
<dbReference type="Proteomes" id="UP000769157">
    <property type="component" value="Unassembled WGS sequence"/>
</dbReference>
<comment type="caution">
    <text evidence="10">The sequence shown here is derived from an EMBL/GenBank/DDBJ whole genome shotgun (WGS) entry which is preliminary data.</text>
</comment>
<dbReference type="OrthoDB" id="189997at2759"/>
<gene>
    <name evidence="10" type="ORF">OGAPHI_000305</name>
</gene>
<evidence type="ECO:0000256" key="1">
    <source>
        <dbReference type="ARBA" id="ARBA00004123"/>
    </source>
</evidence>
<dbReference type="SMART" id="SM00906">
    <property type="entry name" value="Fungal_trans"/>
    <property type="match status" value="1"/>
</dbReference>
<keyword evidence="2" id="KW-0479">Metal-binding</keyword>
<evidence type="ECO:0000259" key="9">
    <source>
        <dbReference type="SMART" id="SM00906"/>
    </source>
</evidence>
<dbReference type="GO" id="GO:0008270">
    <property type="term" value="F:zinc ion binding"/>
    <property type="evidence" value="ECO:0007669"/>
    <property type="project" value="InterPro"/>
</dbReference>
<evidence type="ECO:0000256" key="5">
    <source>
        <dbReference type="ARBA" id="ARBA00023125"/>
    </source>
</evidence>
<evidence type="ECO:0000313" key="10">
    <source>
        <dbReference type="EMBL" id="KAH3671602.1"/>
    </source>
</evidence>
<keyword evidence="5" id="KW-0238">DNA-binding</keyword>
<feature type="compositionally biased region" description="Polar residues" evidence="8">
    <location>
        <begin position="99"/>
        <end position="108"/>
    </location>
</feature>
<name>A0A9P8PGV3_9ASCO</name>
<dbReference type="GeneID" id="70232273"/>
<feature type="compositionally biased region" description="Basic and acidic residues" evidence="8">
    <location>
        <begin position="114"/>
        <end position="123"/>
    </location>
</feature>
<dbReference type="CDD" id="cd12148">
    <property type="entry name" value="fungal_TF_MHR"/>
    <property type="match status" value="1"/>
</dbReference>
<keyword evidence="3" id="KW-0862">Zinc</keyword>
<organism evidence="10 11">
    <name type="scientific">Ogataea philodendri</name>
    <dbReference type="NCBI Taxonomy" id="1378263"/>
    <lineage>
        <taxon>Eukaryota</taxon>
        <taxon>Fungi</taxon>
        <taxon>Dikarya</taxon>
        <taxon>Ascomycota</taxon>
        <taxon>Saccharomycotina</taxon>
        <taxon>Pichiomycetes</taxon>
        <taxon>Pichiales</taxon>
        <taxon>Pichiaceae</taxon>
        <taxon>Ogataea</taxon>
    </lineage>
</organism>
<accession>A0A9P8PGV3</accession>
<feature type="region of interest" description="Disordered" evidence="8">
    <location>
        <begin position="99"/>
        <end position="123"/>
    </location>
</feature>
<dbReference type="GO" id="GO:0043565">
    <property type="term" value="F:sequence-specific DNA binding"/>
    <property type="evidence" value="ECO:0007669"/>
    <property type="project" value="TreeGrafter"/>
</dbReference>
<dbReference type="PANTHER" id="PTHR47782:SF7">
    <property type="entry name" value="PROTEIN STB5"/>
    <property type="match status" value="1"/>
</dbReference>
<dbReference type="GO" id="GO:0005634">
    <property type="term" value="C:nucleus"/>
    <property type="evidence" value="ECO:0007669"/>
    <property type="project" value="UniProtKB-SubCell"/>
</dbReference>
<dbReference type="PANTHER" id="PTHR47782">
    <property type="entry name" value="ZN(II)2CYS6 TRANSCRIPTION FACTOR (EUROFUNG)-RELATED"/>
    <property type="match status" value="1"/>
</dbReference>
<sequence length="600" mass="68560">MLDRFIQPSVPSSNPQRDGLPPILSRPSDNQPLFQRLNGVYGTAPKEAVAYAGQQPYTPAPQYLPAPSQKFLPTLQQQQFQTPVLPPLTQKSVPLQTLVGRSSTSRGMSESIEPESRKFDHDPSIDMIHSNLVHTVMGNKTPTPPLELLVIDKPLALQFIKAYLDHNNRTYPILNEKEFMDKVLALDFETFFQTRGKMEPSFYFEVNMIMAIGCTTLERAGVIEKNKGYSKMFSSKSMSLLTSAVSFQDVSSVRSLVLLGIYSFFDPKGLYSWSIVGVLTRLAVSLGLNRKIRDVEARKMSSTQIEMRHRLFWAVFNMDRLISISFGRPVAIQDDDINVPLPEPMYDEGPDSLKVTRNIIEMRRIEGIILSRVHCVRASEKCSSEEEKNEILNEIRQDIEKWYNKSRLLSSSSRQKGNISFLESTAWFSARYYHLLMLLYRPSYLFPKPALNNLDVLGRACLQNLSFTYTLYTSNLLPLNWITLYRFLTTCTTILYCLCHWSIDLVESKTDIHLCVEILNGFGENWYFAKRCAEVFKTIDDAILEISLSESNGQIQPVDQLLVDLMNTSSSYHEILFDNSVDIWYGDDFLNTAVKKNQQE</sequence>
<evidence type="ECO:0000256" key="3">
    <source>
        <dbReference type="ARBA" id="ARBA00022833"/>
    </source>
</evidence>
<dbReference type="GO" id="GO:0000981">
    <property type="term" value="F:DNA-binding transcription factor activity, RNA polymerase II-specific"/>
    <property type="evidence" value="ECO:0007669"/>
    <property type="project" value="TreeGrafter"/>
</dbReference>
<dbReference type="GO" id="GO:0045944">
    <property type="term" value="P:positive regulation of transcription by RNA polymerase II"/>
    <property type="evidence" value="ECO:0007669"/>
    <property type="project" value="TreeGrafter"/>
</dbReference>
<keyword evidence="6" id="KW-0804">Transcription</keyword>
<dbReference type="InterPro" id="IPR052202">
    <property type="entry name" value="Yeast_MetPath_Reg"/>
</dbReference>
<evidence type="ECO:0000256" key="2">
    <source>
        <dbReference type="ARBA" id="ARBA00022723"/>
    </source>
</evidence>
<proteinExistence type="predicted"/>
<feature type="region of interest" description="Disordered" evidence="8">
    <location>
        <begin position="1"/>
        <end position="39"/>
    </location>
</feature>
<keyword evidence="7" id="KW-0539">Nucleus</keyword>
<evidence type="ECO:0000313" key="11">
    <source>
        <dbReference type="Proteomes" id="UP000769157"/>
    </source>
</evidence>
<evidence type="ECO:0000256" key="7">
    <source>
        <dbReference type="ARBA" id="ARBA00023242"/>
    </source>
</evidence>
<comment type="subcellular location">
    <subcellularLocation>
        <location evidence="1">Nucleus</location>
    </subcellularLocation>
</comment>
<evidence type="ECO:0000256" key="4">
    <source>
        <dbReference type="ARBA" id="ARBA00023015"/>
    </source>
</evidence>
<keyword evidence="4" id="KW-0805">Transcription regulation</keyword>
<dbReference type="GO" id="GO:0006351">
    <property type="term" value="P:DNA-templated transcription"/>
    <property type="evidence" value="ECO:0007669"/>
    <property type="project" value="InterPro"/>
</dbReference>
<reference evidence="10" key="2">
    <citation type="submission" date="2021-01" db="EMBL/GenBank/DDBJ databases">
        <authorList>
            <person name="Schikora-Tamarit M.A."/>
        </authorList>
    </citation>
    <scope>NUCLEOTIDE SEQUENCE</scope>
    <source>
        <strain evidence="10">CBS6075</strain>
    </source>
</reference>
<dbReference type="RefSeq" id="XP_046064778.1">
    <property type="nucleotide sequence ID" value="XM_046204006.1"/>
</dbReference>
<evidence type="ECO:0000256" key="6">
    <source>
        <dbReference type="ARBA" id="ARBA00023163"/>
    </source>
</evidence>
<dbReference type="InterPro" id="IPR007219">
    <property type="entry name" value="XnlR_reg_dom"/>
</dbReference>
<protein>
    <recommendedName>
        <fullName evidence="9">Xylanolytic transcriptional activator regulatory domain-containing protein</fullName>
    </recommendedName>
</protein>
<feature type="domain" description="Xylanolytic transcriptional activator regulatory" evidence="9">
    <location>
        <begin position="272"/>
        <end position="348"/>
    </location>
</feature>
<dbReference type="Pfam" id="PF04082">
    <property type="entry name" value="Fungal_trans"/>
    <property type="match status" value="1"/>
</dbReference>
<evidence type="ECO:0000256" key="8">
    <source>
        <dbReference type="SAM" id="MobiDB-lite"/>
    </source>
</evidence>